<protein>
    <submittedName>
        <fullName evidence="3">Lsr2 family protein</fullName>
    </submittedName>
</protein>
<feature type="domain" description="Lsr2 DNA-binding" evidence="2">
    <location>
        <begin position="31"/>
        <end position="66"/>
    </location>
</feature>
<dbReference type="Proteomes" id="UP001163203">
    <property type="component" value="Chromosome"/>
</dbReference>
<evidence type="ECO:0000313" key="3">
    <source>
        <dbReference type="EMBL" id="WAL67141.1"/>
    </source>
</evidence>
<keyword evidence="4" id="KW-1185">Reference proteome</keyword>
<sequence>MPLRAASSIMAFTGPDGCSHVREVTSAPAAAEPEPKDVREWAGAAGMEVPARGKIPAEVVEAYKQAHPAEDGEVTYGAFVIACERCEASLAGVPGWGPADKPAPLTGDEQADLEAKQKSANMNLLEGLASLPAIAEILQNLVQASQKQS</sequence>
<dbReference type="InterPro" id="IPR055370">
    <property type="entry name" value="Lsr2_DNA-bd"/>
</dbReference>
<dbReference type="RefSeq" id="WP_268757268.1">
    <property type="nucleotide sequence ID" value="NZ_CP113836.1"/>
</dbReference>
<keyword evidence="1" id="KW-0238">DNA-binding</keyword>
<dbReference type="Pfam" id="PF23359">
    <property type="entry name" value="Lsr2_DNA-bd"/>
    <property type="match status" value="1"/>
</dbReference>
<accession>A0ABY7B8E9</accession>
<dbReference type="InterPro" id="IPR036625">
    <property type="entry name" value="E3-bd_dom_sf"/>
</dbReference>
<dbReference type="Gene3D" id="4.10.320.10">
    <property type="entry name" value="E3-binding domain"/>
    <property type="match status" value="1"/>
</dbReference>
<reference evidence="3" key="1">
    <citation type="submission" date="2022-11" db="EMBL/GenBank/DDBJ databases">
        <authorList>
            <person name="Mo P."/>
        </authorList>
    </citation>
    <scope>NUCLEOTIDE SEQUENCE</scope>
    <source>
        <strain evidence="3">HUAS 11-8</strain>
    </source>
</reference>
<evidence type="ECO:0000256" key="1">
    <source>
        <dbReference type="ARBA" id="ARBA00023125"/>
    </source>
</evidence>
<gene>
    <name evidence="3" type="ORF">ORV05_04955</name>
</gene>
<name>A0ABY7B8E9_9PSEU</name>
<evidence type="ECO:0000313" key="4">
    <source>
        <dbReference type="Proteomes" id="UP001163203"/>
    </source>
</evidence>
<dbReference type="EMBL" id="CP113836">
    <property type="protein sequence ID" value="WAL67141.1"/>
    <property type="molecule type" value="Genomic_DNA"/>
</dbReference>
<proteinExistence type="predicted"/>
<organism evidence="3 4">
    <name type="scientific">Amycolatopsis cynarae</name>
    <dbReference type="NCBI Taxonomy" id="2995223"/>
    <lineage>
        <taxon>Bacteria</taxon>
        <taxon>Bacillati</taxon>
        <taxon>Actinomycetota</taxon>
        <taxon>Actinomycetes</taxon>
        <taxon>Pseudonocardiales</taxon>
        <taxon>Pseudonocardiaceae</taxon>
        <taxon>Amycolatopsis</taxon>
    </lineage>
</organism>
<evidence type="ECO:0000259" key="2">
    <source>
        <dbReference type="Pfam" id="PF23359"/>
    </source>
</evidence>